<keyword evidence="1" id="KW-0472">Membrane</keyword>
<dbReference type="EMBL" id="LXSQ01000003">
    <property type="protein sequence ID" value="OAM44841.1"/>
    <property type="molecule type" value="Genomic_DNA"/>
</dbReference>
<dbReference type="RefSeq" id="WP_064088744.1">
    <property type="nucleotide sequence ID" value="NZ_LXSQ01000003.1"/>
</dbReference>
<proteinExistence type="predicted"/>
<dbReference type="AlphaFoldDB" id="A0A1B6W1M4"/>
<keyword evidence="3" id="KW-1185">Reference proteome</keyword>
<reference evidence="3" key="1">
    <citation type="submission" date="2016-05" db="EMBL/GenBank/DDBJ databases">
        <title>Draft genome of Corynebacterium afermentans subsp. afermentans LCDC 88199T.</title>
        <authorList>
            <person name="Bernier A.-M."/>
            <person name="Bernard K."/>
        </authorList>
    </citation>
    <scope>NUCLEOTIDE SEQUENCE [LARGE SCALE GENOMIC DNA]</scope>
    <source>
        <strain evidence="3">NML130454</strain>
    </source>
</reference>
<dbReference type="Proteomes" id="UP000077726">
    <property type="component" value="Unassembled WGS sequence"/>
</dbReference>
<comment type="caution">
    <text evidence="2">The sequence shown here is derived from an EMBL/GenBank/DDBJ whole genome shotgun (WGS) entry which is preliminary data.</text>
</comment>
<feature type="transmembrane region" description="Helical" evidence="1">
    <location>
        <begin position="12"/>
        <end position="39"/>
    </location>
</feature>
<organism evidence="2 3">
    <name type="scientific">Eikenella halliae</name>
    <dbReference type="NCBI Taxonomy" id="1795832"/>
    <lineage>
        <taxon>Bacteria</taxon>
        <taxon>Pseudomonadati</taxon>
        <taxon>Pseudomonadota</taxon>
        <taxon>Betaproteobacteria</taxon>
        <taxon>Neisseriales</taxon>
        <taxon>Neisseriaceae</taxon>
        <taxon>Eikenella</taxon>
    </lineage>
</organism>
<dbReference type="STRING" id="1795832.A7Q00_00715"/>
<evidence type="ECO:0000313" key="2">
    <source>
        <dbReference type="EMBL" id="OAM44841.1"/>
    </source>
</evidence>
<feature type="transmembrane region" description="Helical" evidence="1">
    <location>
        <begin position="51"/>
        <end position="76"/>
    </location>
</feature>
<evidence type="ECO:0000256" key="1">
    <source>
        <dbReference type="SAM" id="Phobius"/>
    </source>
</evidence>
<keyword evidence="1" id="KW-0812">Transmembrane</keyword>
<accession>A0A1B6W1M4</accession>
<protein>
    <submittedName>
        <fullName evidence="2">Uncharacterized protein</fullName>
    </submittedName>
</protein>
<keyword evidence="1" id="KW-1133">Transmembrane helix</keyword>
<feature type="transmembrane region" description="Helical" evidence="1">
    <location>
        <begin position="129"/>
        <end position="147"/>
    </location>
</feature>
<gene>
    <name evidence="2" type="ORF">A7Q00_00715</name>
</gene>
<feature type="transmembrane region" description="Helical" evidence="1">
    <location>
        <begin position="97"/>
        <end position="117"/>
    </location>
</feature>
<sequence>MKQSGSYSALQSFGYGLAIVATTLISFAAAAANFLLIWIAPLAFAVDPDDLMRIMIFWVFMIGPPIAFVLSLYLLIKYFFSATLFPEECTKTKYMPYGIKDIFSLIASCLGIMAIYQTPRTPFSDWIRYNWAPPLFVIWGWVVIRSIRYTAWKLRTQEQTNQKTTIAKDDQNHSD</sequence>
<name>A0A1B6W1M4_9NEIS</name>
<evidence type="ECO:0000313" key="3">
    <source>
        <dbReference type="Proteomes" id="UP000077726"/>
    </source>
</evidence>